<dbReference type="Proteomes" id="UP001293254">
    <property type="component" value="Unassembled WGS sequence"/>
</dbReference>
<comment type="caution">
    <text evidence="1">The sequence shown here is derived from an EMBL/GenBank/DDBJ whole genome shotgun (WGS) entry which is preliminary data.</text>
</comment>
<gene>
    <name evidence="1" type="ORF">Salat_2114300</name>
</gene>
<reference evidence="1" key="2">
    <citation type="journal article" date="2024" name="Plant">
        <title>Genomic evolution and insights into agronomic trait innovations of Sesamum species.</title>
        <authorList>
            <person name="Miao H."/>
            <person name="Wang L."/>
            <person name="Qu L."/>
            <person name="Liu H."/>
            <person name="Sun Y."/>
            <person name="Le M."/>
            <person name="Wang Q."/>
            <person name="Wei S."/>
            <person name="Zheng Y."/>
            <person name="Lin W."/>
            <person name="Duan Y."/>
            <person name="Cao H."/>
            <person name="Xiong S."/>
            <person name="Wang X."/>
            <person name="Wei L."/>
            <person name="Li C."/>
            <person name="Ma Q."/>
            <person name="Ju M."/>
            <person name="Zhao R."/>
            <person name="Li G."/>
            <person name="Mu C."/>
            <person name="Tian Q."/>
            <person name="Mei H."/>
            <person name="Zhang T."/>
            <person name="Gao T."/>
            <person name="Zhang H."/>
        </authorList>
    </citation>
    <scope>NUCLEOTIDE SEQUENCE</scope>
    <source>
        <strain evidence="1">3651</strain>
    </source>
</reference>
<dbReference type="EMBL" id="JACGWO010000008">
    <property type="protein sequence ID" value="KAK4421637.1"/>
    <property type="molecule type" value="Genomic_DNA"/>
</dbReference>
<protein>
    <submittedName>
        <fullName evidence="1">Uncharacterized protein</fullName>
    </submittedName>
</protein>
<dbReference type="AlphaFoldDB" id="A0AAE2CGX0"/>
<evidence type="ECO:0000313" key="1">
    <source>
        <dbReference type="EMBL" id="KAK4421637.1"/>
    </source>
</evidence>
<sequence>MWHGSGLARQLRGLAEGAGIEVGRWEICLLGHYLQLSSRRETRENRSRHLEENLRLISTGQCINNVMELGWEHLRGMRRDGASGGKLSFFEESTMRNKRNPFLPDLHHWRRLWDI</sequence>
<accession>A0AAE2CGX0</accession>
<reference evidence="1" key="1">
    <citation type="submission" date="2020-06" db="EMBL/GenBank/DDBJ databases">
        <authorList>
            <person name="Li T."/>
            <person name="Hu X."/>
            <person name="Zhang T."/>
            <person name="Song X."/>
            <person name="Zhang H."/>
            <person name="Dai N."/>
            <person name="Sheng W."/>
            <person name="Hou X."/>
            <person name="Wei L."/>
        </authorList>
    </citation>
    <scope>NUCLEOTIDE SEQUENCE</scope>
    <source>
        <strain evidence="1">3651</strain>
        <tissue evidence="1">Leaf</tissue>
    </source>
</reference>
<keyword evidence="2" id="KW-1185">Reference proteome</keyword>
<proteinExistence type="predicted"/>
<organism evidence="1 2">
    <name type="scientific">Sesamum alatum</name>
    <dbReference type="NCBI Taxonomy" id="300844"/>
    <lineage>
        <taxon>Eukaryota</taxon>
        <taxon>Viridiplantae</taxon>
        <taxon>Streptophyta</taxon>
        <taxon>Embryophyta</taxon>
        <taxon>Tracheophyta</taxon>
        <taxon>Spermatophyta</taxon>
        <taxon>Magnoliopsida</taxon>
        <taxon>eudicotyledons</taxon>
        <taxon>Gunneridae</taxon>
        <taxon>Pentapetalae</taxon>
        <taxon>asterids</taxon>
        <taxon>lamiids</taxon>
        <taxon>Lamiales</taxon>
        <taxon>Pedaliaceae</taxon>
        <taxon>Sesamum</taxon>
    </lineage>
</organism>
<name>A0AAE2CGX0_9LAMI</name>
<evidence type="ECO:0000313" key="2">
    <source>
        <dbReference type="Proteomes" id="UP001293254"/>
    </source>
</evidence>